<evidence type="ECO:0008006" key="4">
    <source>
        <dbReference type="Google" id="ProtNLM"/>
    </source>
</evidence>
<sequence length="258" mass="28841">MKATLDGSSSTDGPTSKSPETEIFVDRLSQVGLRYRSGTEKKVDARKNKKSGKKSGGSSVSRENIYLPPMPLKEPISVVLFLFEIPWRISNNSILFANPTTKFEFGPKCKGDDSRHSAEWNVVDNSTSTDGRLIFRLSVVFIPSRVLLISVHQGGVYCYASGGGRINASLVFKEMVKDFHLAGIKVIMDVVYNRTNEVDDKYPYTTSFFGITRYITCWMGVTIELLRLWCLTYNNYTESAPCIGMTNTGPTVFHQKCV</sequence>
<dbReference type="SUPFAM" id="SSF51445">
    <property type="entry name" value="(Trans)glycosidases"/>
    <property type="match status" value="1"/>
</dbReference>
<dbReference type="AlphaFoldDB" id="A0AA36E2W7"/>
<dbReference type="InterPro" id="IPR017853">
    <property type="entry name" value="GH"/>
</dbReference>
<accession>A0AA36E2W7</accession>
<dbReference type="Proteomes" id="UP001177003">
    <property type="component" value="Chromosome 4"/>
</dbReference>
<dbReference type="EMBL" id="OX465080">
    <property type="protein sequence ID" value="CAI9279895.1"/>
    <property type="molecule type" value="Genomic_DNA"/>
</dbReference>
<dbReference type="Gene3D" id="3.20.20.80">
    <property type="entry name" value="Glycosidases"/>
    <property type="match status" value="1"/>
</dbReference>
<feature type="compositionally biased region" description="Basic and acidic residues" evidence="1">
    <location>
        <begin position="37"/>
        <end position="46"/>
    </location>
</feature>
<feature type="compositionally biased region" description="Polar residues" evidence="1">
    <location>
        <begin position="1"/>
        <end position="18"/>
    </location>
</feature>
<evidence type="ECO:0000313" key="3">
    <source>
        <dbReference type="Proteomes" id="UP001177003"/>
    </source>
</evidence>
<evidence type="ECO:0000313" key="2">
    <source>
        <dbReference type="EMBL" id="CAI9279895.1"/>
    </source>
</evidence>
<organism evidence="2 3">
    <name type="scientific">Lactuca saligna</name>
    <name type="common">Willowleaf lettuce</name>
    <dbReference type="NCBI Taxonomy" id="75948"/>
    <lineage>
        <taxon>Eukaryota</taxon>
        <taxon>Viridiplantae</taxon>
        <taxon>Streptophyta</taxon>
        <taxon>Embryophyta</taxon>
        <taxon>Tracheophyta</taxon>
        <taxon>Spermatophyta</taxon>
        <taxon>Magnoliopsida</taxon>
        <taxon>eudicotyledons</taxon>
        <taxon>Gunneridae</taxon>
        <taxon>Pentapetalae</taxon>
        <taxon>asterids</taxon>
        <taxon>campanulids</taxon>
        <taxon>Asterales</taxon>
        <taxon>Asteraceae</taxon>
        <taxon>Cichorioideae</taxon>
        <taxon>Cichorieae</taxon>
        <taxon>Lactucinae</taxon>
        <taxon>Lactuca</taxon>
    </lineage>
</organism>
<gene>
    <name evidence="2" type="ORF">LSALG_LOCUS19669</name>
</gene>
<dbReference type="PANTHER" id="PTHR43002">
    <property type="entry name" value="GLYCOGEN DEBRANCHING ENZYME"/>
    <property type="match status" value="1"/>
</dbReference>
<keyword evidence="3" id="KW-1185">Reference proteome</keyword>
<protein>
    <recommendedName>
        <fullName evidence="4">Alpha-amylase</fullName>
    </recommendedName>
</protein>
<proteinExistence type="predicted"/>
<feature type="region of interest" description="Disordered" evidence="1">
    <location>
        <begin position="1"/>
        <end position="60"/>
    </location>
</feature>
<name>A0AA36E2W7_LACSI</name>
<evidence type="ECO:0000256" key="1">
    <source>
        <dbReference type="SAM" id="MobiDB-lite"/>
    </source>
</evidence>
<reference evidence="2" key="1">
    <citation type="submission" date="2023-04" db="EMBL/GenBank/DDBJ databases">
        <authorList>
            <person name="Vijverberg K."/>
            <person name="Xiong W."/>
            <person name="Schranz E."/>
        </authorList>
    </citation>
    <scope>NUCLEOTIDE SEQUENCE</scope>
</reference>